<protein>
    <recommendedName>
        <fullName evidence="4">DUF2938 family protein</fullName>
    </recommendedName>
</protein>
<comment type="caution">
    <text evidence="2">The sequence shown here is derived from an EMBL/GenBank/DDBJ whole genome shotgun (WGS) entry which is preliminary data.</text>
</comment>
<dbReference type="EMBL" id="QTJV01000015">
    <property type="protein sequence ID" value="RFM31303.1"/>
    <property type="molecule type" value="Genomic_DNA"/>
</dbReference>
<sequence length="150" mass="16661">MQNYLIIIIAGIAGTLLMTGAVYLLSALTGKNYKVVGILATMLANHTTKEKGLTRSTPDILLGIAVHYLIGIFFAFIYYFLWQMGYLALTINSSILFGLSTGIVAIIFWSLFIRFHPNPPLIPVFTYVLSIGLVHILFSLGTYLVFSLMY</sequence>
<evidence type="ECO:0008006" key="4">
    <source>
        <dbReference type="Google" id="ProtNLM"/>
    </source>
</evidence>
<evidence type="ECO:0000256" key="1">
    <source>
        <dbReference type="SAM" id="Phobius"/>
    </source>
</evidence>
<accession>A0A3E1NTR3</accession>
<organism evidence="2 3">
    <name type="scientific">Chitinophaga silvisoli</name>
    <dbReference type="NCBI Taxonomy" id="2291814"/>
    <lineage>
        <taxon>Bacteria</taxon>
        <taxon>Pseudomonadati</taxon>
        <taxon>Bacteroidota</taxon>
        <taxon>Chitinophagia</taxon>
        <taxon>Chitinophagales</taxon>
        <taxon>Chitinophagaceae</taxon>
        <taxon>Chitinophaga</taxon>
    </lineage>
</organism>
<keyword evidence="1" id="KW-0812">Transmembrane</keyword>
<dbReference type="OrthoDB" id="673991at2"/>
<dbReference type="RefSeq" id="WP_116857050.1">
    <property type="nucleotide sequence ID" value="NZ_QTJV01000015.1"/>
</dbReference>
<evidence type="ECO:0000313" key="3">
    <source>
        <dbReference type="Proteomes" id="UP000261174"/>
    </source>
</evidence>
<reference evidence="2 3" key="1">
    <citation type="submission" date="2018-08" db="EMBL/GenBank/DDBJ databases">
        <title>Chitinophaga sp. K20C18050901, a novel bacterium isolated from forest soil.</title>
        <authorList>
            <person name="Wang C."/>
        </authorList>
    </citation>
    <scope>NUCLEOTIDE SEQUENCE [LARGE SCALE GENOMIC DNA]</scope>
    <source>
        <strain evidence="2 3">K20C18050901</strain>
    </source>
</reference>
<feature type="transmembrane region" description="Helical" evidence="1">
    <location>
        <begin position="6"/>
        <end position="25"/>
    </location>
</feature>
<feature type="transmembrane region" description="Helical" evidence="1">
    <location>
        <begin position="60"/>
        <end position="81"/>
    </location>
</feature>
<dbReference type="Proteomes" id="UP000261174">
    <property type="component" value="Unassembled WGS sequence"/>
</dbReference>
<keyword evidence="1" id="KW-0472">Membrane</keyword>
<gene>
    <name evidence="2" type="ORF">DXN04_29705</name>
</gene>
<keyword evidence="1" id="KW-1133">Transmembrane helix</keyword>
<keyword evidence="3" id="KW-1185">Reference proteome</keyword>
<proteinExistence type="predicted"/>
<dbReference type="AlphaFoldDB" id="A0A3E1NTR3"/>
<evidence type="ECO:0000313" key="2">
    <source>
        <dbReference type="EMBL" id="RFM31303.1"/>
    </source>
</evidence>
<feature type="transmembrane region" description="Helical" evidence="1">
    <location>
        <begin position="87"/>
        <end position="112"/>
    </location>
</feature>
<name>A0A3E1NTR3_9BACT</name>
<feature type="transmembrane region" description="Helical" evidence="1">
    <location>
        <begin position="124"/>
        <end position="146"/>
    </location>
</feature>